<dbReference type="EMBL" id="WIXI01000045">
    <property type="protein sequence ID" value="MQY47526.1"/>
    <property type="molecule type" value="Genomic_DNA"/>
</dbReference>
<protein>
    <submittedName>
        <fullName evidence="2">Uncharacterized protein</fullName>
    </submittedName>
</protein>
<evidence type="ECO:0000313" key="3">
    <source>
        <dbReference type="Proteomes" id="UP000435138"/>
    </source>
</evidence>
<reference evidence="2 3" key="1">
    <citation type="submission" date="2019-11" db="EMBL/GenBank/DDBJ databases">
        <title>Genome analysis of Rhizobacterium cereale a novel genus and species isolated from maize roots in North Spain.</title>
        <authorList>
            <person name="Menendez E."/>
            <person name="Flores-Felix J.D."/>
            <person name="Ramirez-Bahena M.-H."/>
            <person name="Igual J.M."/>
            <person name="Garcia-Fraile P."/>
            <person name="Peix A."/>
            <person name="Velazquez E."/>
        </authorList>
    </citation>
    <scope>NUCLEOTIDE SEQUENCE [LARGE SCALE GENOMIC DNA]</scope>
    <source>
        <strain evidence="2 3">RZME27</strain>
    </source>
</reference>
<evidence type="ECO:0000256" key="1">
    <source>
        <dbReference type="SAM" id="Phobius"/>
    </source>
</evidence>
<keyword evidence="1" id="KW-0812">Transmembrane</keyword>
<proteinExistence type="predicted"/>
<organism evidence="2 3">
    <name type="scientific">Endobacterium cereale</name>
    <dbReference type="NCBI Taxonomy" id="2663029"/>
    <lineage>
        <taxon>Bacteria</taxon>
        <taxon>Pseudomonadati</taxon>
        <taxon>Pseudomonadota</taxon>
        <taxon>Alphaproteobacteria</taxon>
        <taxon>Hyphomicrobiales</taxon>
        <taxon>Rhizobiaceae</taxon>
        <taxon>Endobacterium</taxon>
    </lineage>
</organism>
<feature type="transmembrane region" description="Helical" evidence="1">
    <location>
        <begin position="78"/>
        <end position="97"/>
    </location>
</feature>
<name>A0A6A8AE86_9HYPH</name>
<feature type="transmembrane region" description="Helical" evidence="1">
    <location>
        <begin position="103"/>
        <end position="121"/>
    </location>
</feature>
<feature type="transmembrane region" description="Helical" evidence="1">
    <location>
        <begin position="37"/>
        <end position="66"/>
    </location>
</feature>
<keyword evidence="3" id="KW-1185">Reference proteome</keyword>
<sequence>MIFFTLAPVLPGIFLSLYLAAMGIFSSAENTAVTDGVFGTLGLVIASAILGLILYGVPALILSIIYACFELHRCFKHIAITGLAGGLTALMWSHLVPLDMKPAVIFASGAVSSLLTAIYALPKESR</sequence>
<evidence type="ECO:0000313" key="2">
    <source>
        <dbReference type="EMBL" id="MQY47526.1"/>
    </source>
</evidence>
<gene>
    <name evidence="2" type="ORF">GAO09_15940</name>
</gene>
<keyword evidence="1" id="KW-0472">Membrane</keyword>
<accession>A0A6A8AE86</accession>
<keyword evidence="1" id="KW-1133">Transmembrane helix</keyword>
<comment type="caution">
    <text evidence="2">The sequence shown here is derived from an EMBL/GenBank/DDBJ whole genome shotgun (WGS) entry which is preliminary data.</text>
</comment>
<dbReference type="RefSeq" id="WP_153355004.1">
    <property type="nucleotide sequence ID" value="NZ_JAYKOO010000007.1"/>
</dbReference>
<dbReference type="AlphaFoldDB" id="A0A6A8AE86"/>
<dbReference type="Proteomes" id="UP000435138">
    <property type="component" value="Unassembled WGS sequence"/>
</dbReference>